<protein>
    <submittedName>
        <fullName evidence="2">Uncharacterized protein</fullName>
    </submittedName>
</protein>
<dbReference type="AlphaFoldDB" id="A0A645GYT9"/>
<comment type="caution">
    <text evidence="2">The sequence shown here is derived from an EMBL/GenBank/DDBJ whole genome shotgun (WGS) entry which is preliminary data.</text>
</comment>
<sequence length="54" mass="5442">MAATATQSQRADISAGTLAVEGAVVFTSMKSKQGPEKHDGSQALRGALNNPGKG</sequence>
<feature type="region of interest" description="Disordered" evidence="1">
    <location>
        <begin position="30"/>
        <end position="54"/>
    </location>
</feature>
<accession>A0A645GYT9</accession>
<name>A0A645GYT9_9ZZZZ</name>
<organism evidence="2">
    <name type="scientific">bioreactor metagenome</name>
    <dbReference type="NCBI Taxonomy" id="1076179"/>
    <lineage>
        <taxon>unclassified sequences</taxon>
        <taxon>metagenomes</taxon>
        <taxon>ecological metagenomes</taxon>
    </lineage>
</organism>
<evidence type="ECO:0000256" key="1">
    <source>
        <dbReference type="SAM" id="MobiDB-lite"/>
    </source>
</evidence>
<proteinExistence type="predicted"/>
<reference evidence="2" key="1">
    <citation type="submission" date="2019-08" db="EMBL/GenBank/DDBJ databases">
        <authorList>
            <person name="Kucharzyk K."/>
            <person name="Murdoch R.W."/>
            <person name="Higgins S."/>
            <person name="Loffler F."/>
        </authorList>
    </citation>
    <scope>NUCLEOTIDE SEQUENCE</scope>
</reference>
<gene>
    <name evidence="2" type="ORF">SDC9_176665</name>
</gene>
<dbReference type="EMBL" id="VSSQ01079790">
    <property type="protein sequence ID" value="MPN29214.1"/>
    <property type="molecule type" value="Genomic_DNA"/>
</dbReference>
<evidence type="ECO:0000313" key="2">
    <source>
        <dbReference type="EMBL" id="MPN29214.1"/>
    </source>
</evidence>